<dbReference type="RefSeq" id="XP_007863143.1">
    <property type="nucleotide sequence ID" value="XM_007864952.1"/>
</dbReference>
<dbReference type="AlphaFoldDB" id="S7QD51"/>
<protein>
    <recommendedName>
        <fullName evidence="4">PWWP domain-containing protein</fullName>
    </recommendedName>
</protein>
<dbReference type="KEGG" id="gtr:GLOTRDRAFT_136657"/>
<evidence type="ECO:0008006" key="4">
    <source>
        <dbReference type="Google" id="ProtNLM"/>
    </source>
</evidence>
<feature type="region of interest" description="Disordered" evidence="1">
    <location>
        <begin position="661"/>
        <end position="683"/>
    </location>
</feature>
<sequence>MNDDVQVSGSRRRAAQKAAGSFAAQLTDSDSDDALPSDASSAYPSPSKKKGNTTVTYGGKGRTIAPDNTARQPARRKSGVTAATPTKREAKVPKKQSQANLKKRRLSSSPLSELSRSRSASDVPPSTTVTTSTTTTATLPRASPLKRAPGSSTSLSELSDLSSVSRPSTPKQKQFRPPPRPVSSMFAADNSPVPSQAAAEEEEDEWDLGKLGSLVWVRIDKHGNTVSNESEEDEYASDTAFWWPGRILNDNDNIDALPLKVSLFGKPSAYSPQTTEIRTPSSANILSMHSPRHIIRFNSNNFTLSMPSSSYQASPRKKQKTDLETRWNDAVAQMVAKDAEDNDGLPSASSLFAFAGVSSFSSLLGSGPGRNHKKPKTPKSKATPARPDPDEDERWSPPPPDALLEIPGELVLARESRNRTEYWPAKVMAYVPPAHRRAPPRYELQYLDQTTHRVTRDLFYTCEERGFVDCKLGQFESSVSLEEAHNDDHDEDDDGVLEDGASEPESEEPPSLPPPPRIDFCALPIAAQLAYVKPVLSLIMQEKYEPARARHAAFMKGGAARVNVCKSAAAKGDLTALEVAQLQRRLSRWILRDEPEGEMQNSDGLEVATGAASDGPQGRGYDDPASGTRSSEVETLPSSPAEPPPSSLAVTDDIQAQCLERQDEPSPRANSPEAEAPARQPATFESLSGVEKVEYCSNVLLPEAIIQLLLWRWEKRTTLEPLEDSEEETRLYKVGLEKAEETDWVHDVLRLREAKSKRLKKAPQSNGNNTGGTRSRPRRA</sequence>
<dbReference type="eggNOG" id="ENOG502SEG0">
    <property type="taxonomic scope" value="Eukaryota"/>
</dbReference>
<feature type="compositionally biased region" description="Acidic residues" evidence="1">
    <location>
        <begin position="489"/>
        <end position="508"/>
    </location>
</feature>
<organism evidence="2 3">
    <name type="scientific">Gloeophyllum trabeum (strain ATCC 11539 / FP-39264 / Madison 617)</name>
    <name type="common">Brown rot fungus</name>
    <dbReference type="NCBI Taxonomy" id="670483"/>
    <lineage>
        <taxon>Eukaryota</taxon>
        <taxon>Fungi</taxon>
        <taxon>Dikarya</taxon>
        <taxon>Basidiomycota</taxon>
        <taxon>Agaricomycotina</taxon>
        <taxon>Agaricomycetes</taxon>
        <taxon>Gloeophyllales</taxon>
        <taxon>Gloeophyllaceae</taxon>
        <taxon>Gloeophyllum</taxon>
    </lineage>
</organism>
<proteinExistence type="predicted"/>
<gene>
    <name evidence="2" type="ORF">GLOTRDRAFT_136657</name>
</gene>
<feature type="region of interest" description="Disordered" evidence="1">
    <location>
        <begin position="1"/>
        <end position="204"/>
    </location>
</feature>
<feature type="compositionally biased region" description="Low complexity" evidence="1">
    <location>
        <begin position="36"/>
        <end position="46"/>
    </location>
</feature>
<feature type="compositionally biased region" description="Low complexity" evidence="1">
    <location>
        <begin position="107"/>
        <end position="138"/>
    </location>
</feature>
<feature type="region of interest" description="Disordered" evidence="1">
    <location>
        <begin position="593"/>
        <end position="649"/>
    </location>
</feature>
<dbReference type="OMA" id="WVHDIIR"/>
<feature type="compositionally biased region" description="Low complexity" evidence="1">
    <location>
        <begin position="151"/>
        <end position="172"/>
    </location>
</feature>
<accession>S7QD51</accession>
<evidence type="ECO:0000313" key="3">
    <source>
        <dbReference type="Proteomes" id="UP000030669"/>
    </source>
</evidence>
<feature type="region of interest" description="Disordered" evidence="1">
    <location>
        <begin position="364"/>
        <end position="404"/>
    </location>
</feature>
<feature type="compositionally biased region" description="Polar residues" evidence="1">
    <location>
        <begin position="763"/>
        <end position="773"/>
    </location>
</feature>
<feature type="compositionally biased region" description="Basic residues" evidence="1">
    <location>
        <begin position="370"/>
        <end position="379"/>
    </location>
</feature>
<feature type="region of interest" description="Disordered" evidence="1">
    <location>
        <begin position="755"/>
        <end position="780"/>
    </location>
</feature>
<keyword evidence="3" id="KW-1185">Reference proteome</keyword>
<dbReference type="GeneID" id="19303592"/>
<feature type="region of interest" description="Disordered" evidence="1">
    <location>
        <begin position="482"/>
        <end position="517"/>
    </location>
</feature>
<reference evidence="2 3" key="1">
    <citation type="journal article" date="2012" name="Science">
        <title>The Paleozoic origin of enzymatic lignin decomposition reconstructed from 31 fungal genomes.</title>
        <authorList>
            <person name="Floudas D."/>
            <person name="Binder M."/>
            <person name="Riley R."/>
            <person name="Barry K."/>
            <person name="Blanchette R.A."/>
            <person name="Henrissat B."/>
            <person name="Martinez A.T."/>
            <person name="Otillar R."/>
            <person name="Spatafora J.W."/>
            <person name="Yadav J.S."/>
            <person name="Aerts A."/>
            <person name="Benoit I."/>
            <person name="Boyd A."/>
            <person name="Carlson A."/>
            <person name="Copeland A."/>
            <person name="Coutinho P.M."/>
            <person name="de Vries R.P."/>
            <person name="Ferreira P."/>
            <person name="Findley K."/>
            <person name="Foster B."/>
            <person name="Gaskell J."/>
            <person name="Glotzer D."/>
            <person name="Gorecki P."/>
            <person name="Heitman J."/>
            <person name="Hesse C."/>
            <person name="Hori C."/>
            <person name="Igarashi K."/>
            <person name="Jurgens J.A."/>
            <person name="Kallen N."/>
            <person name="Kersten P."/>
            <person name="Kohler A."/>
            <person name="Kuees U."/>
            <person name="Kumar T.K.A."/>
            <person name="Kuo A."/>
            <person name="LaButti K."/>
            <person name="Larrondo L.F."/>
            <person name="Lindquist E."/>
            <person name="Ling A."/>
            <person name="Lombard V."/>
            <person name="Lucas S."/>
            <person name="Lundell T."/>
            <person name="Martin R."/>
            <person name="McLaughlin D.J."/>
            <person name="Morgenstern I."/>
            <person name="Morin E."/>
            <person name="Murat C."/>
            <person name="Nagy L.G."/>
            <person name="Nolan M."/>
            <person name="Ohm R.A."/>
            <person name="Patyshakuliyeva A."/>
            <person name="Rokas A."/>
            <person name="Ruiz-Duenas F.J."/>
            <person name="Sabat G."/>
            <person name="Salamov A."/>
            <person name="Samejima M."/>
            <person name="Schmutz J."/>
            <person name="Slot J.C."/>
            <person name="St John F."/>
            <person name="Stenlid J."/>
            <person name="Sun H."/>
            <person name="Sun S."/>
            <person name="Syed K."/>
            <person name="Tsang A."/>
            <person name="Wiebenga A."/>
            <person name="Young D."/>
            <person name="Pisabarro A."/>
            <person name="Eastwood D.C."/>
            <person name="Martin F."/>
            <person name="Cullen D."/>
            <person name="Grigoriev I.V."/>
            <person name="Hibbett D.S."/>
        </authorList>
    </citation>
    <scope>NUCLEOTIDE SEQUENCE [LARGE SCALE GENOMIC DNA]</scope>
    <source>
        <strain evidence="2 3">ATCC 11539</strain>
    </source>
</reference>
<dbReference type="HOGENOM" id="CLU_015324_0_0_1"/>
<evidence type="ECO:0000313" key="2">
    <source>
        <dbReference type="EMBL" id="EPQ57786.1"/>
    </source>
</evidence>
<evidence type="ECO:0000256" key="1">
    <source>
        <dbReference type="SAM" id="MobiDB-lite"/>
    </source>
</evidence>
<name>S7QD51_GLOTA</name>
<dbReference type="EMBL" id="KB469298">
    <property type="protein sequence ID" value="EPQ57786.1"/>
    <property type="molecule type" value="Genomic_DNA"/>
</dbReference>
<dbReference type="OrthoDB" id="2505887at2759"/>
<dbReference type="Proteomes" id="UP000030669">
    <property type="component" value="Unassembled WGS sequence"/>
</dbReference>